<protein>
    <submittedName>
        <fullName evidence="1">Uncharacterized protein</fullName>
    </submittedName>
</protein>
<keyword evidence="2" id="KW-1185">Reference proteome</keyword>
<comment type="caution">
    <text evidence="1">The sequence shown here is derived from an EMBL/GenBank/DDBJ whole genome shotgun (WGS) entry which is preliminary data.</text>
</comment>
<evidence type="ECO:0000313" key="2">
    <source>
        <dbReference type="Proteomes" id="UP001163324"/>
    </source>
</evidence>
<gene>
    <name evidence="1" type="ORF">N3K66_001554</name>
</gene>
<proteinExistence type="predicted"/>
<evidence type="ECO:0000313" key="1">
    <source>
        <dbReference type="EMBL" id="KAI9905025.1"/>
    </source>
</evidence>
<name>A0ACC0VGR5_9HYPO</name>
<dbReference type="EMBL" id="CM047940">
    <property type="protein sequence ID" value="KAI9905025.1"/>
    <property type="molecule type" value="Genomic_DNA"/>
</dbReference>
<organism evidence="1 2">
    <name type="scientific">Trichothecium roseum</name>
    <dbReference type="NCBI Taxonomy" id="47278"/>
    <lineage>
        <taxon>Eukaryota</taxon>
        <taxon>Fungi</taxon>
        <taxon>Dikarya</taxon>
        <taxon>Ascomycota</taxon>
        <taxon>Pezizomycotina</taxon>
        <taxon>Sordariomycetes</taxon>
        <taxon>Hypocreomycetidae</taxon>
        <taxon>Hypocreales</taxon>
        <taxon>Hypocreales incertae sedis</taxon>
        <taxon>Trichothecium</taxon>
    </lineage>
</organism>
<dbReference type="Proteomes" id="UP001163324">
    <property type="component" value="Chromosome 1"/>
</dbReference>
<reference evidence="1" key="1">
    <citation type="submission" date="2022-10" db="EMBL/GenBank/DDBJ databases">
        <title>Complete Genome of Trichothecium roseum strain YXFP-22015, a Plant Pathogen Isolated from Citrus.</title>
        <authorList>
            <person name="Wang Y."/>
            <person name="Zhu L."/>
        </authorList>
    </citation>
    <scope>NUCLEOTIDE SEQUENCE</scope>
    <source>
        <strain evidence="1">YXFP-22015</strain>
    </source>
</reference>
<accession>A0ACC0VGR5</accession>
<sequence length="816" mass="90532">MSQRRDGAGAASASSSSTAYGGRVSTSNDLPGFVDGVSIKHGLSMADTGPRNDEDDRESEDAVLLDPNLPEDEYELRPLRDDENSSDGELIAKREGDEQDSPYPEVRAAVRNYDVEMPCNTVRAWTIGLCLVVIGASMNTLFSLRSPTISIGPLIAQIIAWPIGHGWARFVPKKTYTTFGISWTLNPGPFNIKEHAIIVVMASVSFSVAYATDIILAQLVFYKQNFGLTFQMLLTISTQSLGYGIAGIMRKFLVYPASMIWPGNLVMVTLLNAMHEDKNEPDPAVLGGSMPRYRWFTIITGISFVYYFIPGWFAQCLSVFAFATWLAPQNPTINQLFGGVTGLSMLPITFDWTQVTGYVGSPLIPPWHAIANTLIGVVLFFDIFSAILHYAGAWYGNFLPMSDSSTYDNTGKPYNTTRILNDDFTLNEQAYSDYSPLFISTTFAMSYGLSFAAISSLIVYTWLHNRKQIMNQYRSSTSEKPDIHMKLMRNYKEAPTWWYMSLFGLMLILGFITCLAYPTNLTWWAFLLSVAISFTFSLPIGIIEAITNNQIGLNVLTEFVYGYIQPGRPLALMIFKTFGFITMSRALAFVSDLKLGHYMKIPPRTMFMAQVVATTLACVVQVVVLNLALSTIDGVCEPAQKDHFTCPGGRVFFAASVIWGLIGPARMFSPGAIYSGLFVFFVVGAVTPVVIYLLSKRYPGSPVKYLMAPLIFGGAGAIPPATPLNYLSWGIVGFVFQYWVKKRHFGWWRRLNFLTSSALDLGLALATLFIFFAFTMRGVEPPSWWGNDVVGSTMDMQGTAVEMRVLGTDKFGPKSW</sequence>